<reference evidence="2 3" key="1">
    <citation type="submission" date="2024-01" db="EMBL/GenBank/DDBJ databases">
        <title>Genome mining of biosynthetic gene clusters to explore secondary metabolites of Streptomyces sp.</title>
        <authorList>
            <person name="Baig A."/>
            <person name="Ajitkumar Shintre N."/>
            <person name="Kumar H."/>
            <person name="Anbarasu A."/>
            <person name="Ramaiah S."/>
        </authorList>
    </citation>
    <scope>NUCLEOTIDE SEQUENCE [LARGE SCALE GENOMIC DNA]</scope>
    <source>
        <strain evidence="2 3">A57</strain>
    </source>
</reference>
<proteinExistence type="predicted"/>
<evidence type="ECO:0000256" key="1">
    <source>
        <dbReference type="SAM" id="MobiDB-lite"/>
    </source>
</evidence>
<protein>
    <recommendedName>
        <fullName evidence="4">Transposase</fullName>
    </recommendedName>
</protein>
<dbReference type="RefSeq" id="WP_376732734.1">
    <property type="nucleotide sequence ID" value="NZ_JAYMRP010000010.1"/>
</dbReference>
<dbReference type="Proteomes" id="UP001585080">
    <property type="component" value="Unassembled WGS sequence"/>
</dbReference>
<evidence type="ECO:0008006" key="4">
    <source>
        <dbReference type="Google" id="ProtNLM"/>
    </source>
</evidence>
<sequence length="70" mass="7696">MVGQVVWDLGLTGTAARDWGEQAEADAGERDGLTSGGREGLAALRREKRRLREGVEILRRAAGFLARETW</sequence>
<organism evidence="2 3">
    <name type="scientific">Streptomyces broussonetiae</name>
    <dbReference type="NCBI Taxonomy" id="2686304"/>
    <lineage>
        <taxon>Bacteria</taxon>
        <taxon>Bacillati</taxon>
        <taxon>Actinomycetota</taxon>
        <taxon>Actinomycetes</taxon>
        <taxon>Kitasatosporales</taxon>
        <taxon>Streptomycetaceae</taxon>
        <taxon>Streptomyces</taxon>
    </lineage>
</organism>
<dbReference type="EMBL" id="JAYMRP010000010">
    <property type="protein sequence ID" value="MFB8773976.1"/>
    <property type="molecule type" value="Genomic_DNA"/>
</dbReference>
<evidence type="ECO:0000313" key="2">
    <source>
        <dbReference type="EMBL" id="MFB8773976.1"/>
    </source>
</evidence>
<evidence type="ECO:0000313" key="3">
    <source>
        <dbReference type="Proteomes" id="UP001585080"/>
    </source>
</evidence>
<feature type="region of interest" description="Disordered" evidence="1">
    <location>
        <begin position="18"/>
        <end position="38"/>
    </location>
</feature>
<keyword evidence="3" id="KW-1185">Reference proteome</keyword>
<comment type="caution">
    <text evidence="2">The sequence shown here is derived from an EMBL/GenBank/DDBJ whole genome shotgun (WGS) entry which is preliminary data.</text>
</comment>
<gene>
    <name evidence="2" type="ORF">VSS16_14765</name>
</gene>
<name>A0ABV5EAU2_9ACTN</name>
<accession>A0ABV5EAU2</accession>